<evidence type="ECO:0000313" key="3">
    <source>
        <dbReference type="Proteomes" id="UP001193501"/>
    </source>
</evidence>
<comment type="caution">
    <text evidence="2">The sequence shown here is derived from an EMBL/GenBank/DDBJ whole genome shotgun (WGS) entry which is preliminary data.</text>
</comment>
<gene>
    <name evidence="2" type="ORF">GV832_21595</name>
</gene>
<keyword evidence="3" id="KW-1185">Reference proteome</keyword>
<dbReference type="Proteomes" id="UP001193501">
    <property type="component" value="Unassembled WGS sequence"/>
</dbReference>
<reference evidence="2" key="1">
    <citation type="submission" date="2020-01" db="EMBL/GenBank/DDBJ databases">
        <authorList>
            <person name="Chen W.-M."/>
        </authorList>
    </citation>
    <scope>NUCLEOTIDE SEQUENCE</scope>
    <source>
        <strain evidence="2">CYK-10</strain>
    </source>
</reference>
<evidence type="ECO:0000256" key="1">
    <source>
        <dbReference type="SAM" id="MobiDB-lite"/>
    </source>
</evidence>
<organism evidence="2 3">
    <name type="scientific">Stagnihabitans tardus</name>
    <dbReference type="NCBI Taxonomy" id="2699202"/>
    <lineage>
        <taxon>Bacteria</taxon>
        <taxon>Pseudomonadati</taxon>
        <taxon>Pseudomonadota</taxon>
        <taxon>Alphaproteobacteria</taxon>
        <taxon>Rhodobacterales</taxon>
        <taxon>Paracoccaceae</taxon>
        <taxon>Stagnihabitans</taxon>
    </lineage>
</organism>
<proteinExistence type="predicted"/>
<evidence type="ECO:0000313" key="2">
    <source>
        <dbReference type="EMBL" id="NBZ90164.1"/>
    </source>
</evidence>
<protein>
    <submittedName>
        <fullName evidence="2">Uncharacterized protein</fullName>
    </submittedName>
</protein>
<dbReference type="EMBL" id="JAABNR010000082">
    <property type="protein sequence ID" value="NBZ90164.1"/>
    <property type="molecule type" value="Genomic_DNA"/>
</dbReference>
<feature type="region of interest" description="Disordered" evidence="1">
    <location>
        <begin position="39"/>
        <end position="60"/>
    </location>
</feature>
<name>A0AAE4YHC3_9RHOB</name>
<sequence length="60" mass="6684">MVVFYQIAMTTAFGKRQVSHPAAGQNGLFHVFGGLRVDRSNPPPIQSGKQRLELRMAQQD</sequence>
<accession>A0AAE4YHC3</accession>
<dbReference type="AlphaFoldDB" id="A0AAE4YHC3"/>